<proteinExistence type="predicted"/>
<name>A0A267DEK3_9PLAT</name>
<dbReference type="Proteomes" id="UP000215902">
    <property type="component" value="Unassembled WGS sequence"/>
</dbReference>
<evidence type="ECO:0000313" key="3">
    <source>
        <dbReference type="EMBL" id="PAA47645.1"/>
    </source>
</evidence>
<evidence type="ECO:0000313" key="4">
    <source>
        <dbReference type="Proteomes" id="UP000215902"/>
    </source>
</evidence>
<feature type="region of interest" description="Disordered" evidence="1">
    <location>
        <begin position="738"/>
        <end position="763"/>
    </location>
</feature>
<reference evidence="3 4" key="1">
    <citation type="submission" date="2017-06" db="EMBL/GenBank/DDBJ databases">
        <title>A platform for efficient transgenesis in Macrostomum lignano, a flatworm model organism for stem cell research.</title>
        <authorList>
            <person name="Berezikov E."/>
        </authorList>
    </citation>
    <scope>NUCLEOTIDE SEQUENCE [LARGE SCALE GENOMIC DNA]</scope>
    <source>
        <strain evidence="3">DV1</strain>
        <tissue evidence="3">Whole organism</tissue>
    </source>
</reference>
<comment type="caution">
    <text evidence="3">The sequence shown here is derived from an EMBL/GenBank/DDBJ whole genome shotgun (WGS) entry which is preliminary data.</text>
</comment>
<evidence type="ECO:0000256" key="2">
    <source>
        <dbReference type="SAM" id="SignalP"/>
    </source>
</evidence>
<feature type="signal peptide" evidence="2">
    <location>
        <begin position="1"/>
        <end position="46"/>
    </location>
</feature>
<gene>
    <name evidence="3" type="ORF">BOX15_Mlig003440g2</name>
</gene>
<organism evidence="3 4">
    <name type="scientific">Macrostomum lignano</name>
    <dbReference type="NCBI Taxonomy" id="282301"/>
    <lineage>
        <taxon>Eukaryota</taxon>
        <taxon>Metazoa</taxon>
        <taxon>Spiralia</taxon>
        <taxon>Lophotrochozoa</taxon>
        <taxon>Platyhelminthes</taxon>
        <taxon>Rhabditophora</taxon>
        <taxon>Macrostomorpha</taxon>
        <taxon>Macrostomida</taxon>
        <taxon>Macrostomidae</taxon>
        <taxon>Macrostomum</taxon>
    </lineage>
</organism>
<feature type="chain" id="PRO_5012040404" evidence="2">
    <location>
        <begin position="47"/>
        <end position="880"/>
    </location>
</feature>
<dbReference type="EMBL" id="NIVC01004381">
    <property type="protein sequence ID" value="PAA47645.1"/>
    <property type="molecule type" value="Genomic_DNA"/>
</dbReference>
<protein>
    <submittedName>
        <fullName evidence="3">Uncharacterized protein</fullName>
    </submittedName>
</protein>
<keyword evidence="4" id="KW-1185">Reference proteome</keyword>
<sequence>MFQPYLATRRRRRSGSISDCRHHRRKHQQLLLLLLWLAACLTQTEAAAISDNRLSLTRTERILQRGKIVRLADALNRQLLFNLHSNSLEQLSILSDQEETPAILFATVTPCLSSVSIKFTQGLMGTGGKISPINSTLINNHLLMSSSDLTSYDREQLTLNRSITYKLITAGTNSLQLRLKRLYQQGSTSASKVLIKLSTFYPGVELGSGKYKLHICAANSSRPHLVRVKMSHVLSIDSRHESAYSICVVINTVGPLYEFCDAQISLGGDQLPFQRSTLFDGLSSSTRLPNGTHAFTCVNYSSLWRSYPTVDISQLLLRNPQKLYVNAYIMKSDDDGQADATAWETLVYYRTDPQKGSIMNIVNCDSQFTGEGEVALSSNAESQPTGSYSAEFTLQLPPNASLLVRPTRLDLLAPMLTAELTPYSGQSMSMERLANKLNCSGGDEIWAYGGVICGGAGRHICVSGDADACRYDTFRVRLLVQRKLLNGSRRAHSYEGLDSWGGVPYVKRVTVQWQFVQPGPLPDQIMPAIGRVEDALRHLKSGVTQAEAMMRRQHNSNKIRSYNSLKEDKKFTRKFKRKEAVLQACKETLRQTQFADATDKLIRLSVKCQHQLLKSHLSTEKRRSGLFIEEFTDVNFNVQIESPATSSFAAVYSPLVNRFRCLVFRVKLSDPFATKLTKLMTDSFNQRMKHRRRSTKKVYRLVKKLIETRLLATLSMTELPTNARQGFVKFIPRTNGTQSAMRPISARPQRRSFGRRRRRRPLRHRQRRFRKRLKKFLKRHTMLQDIISELKLEFDSFNKSLSDSLSGSRTPNSEATGWTPRFSMDLKTDPINPLPMEYLAVYVYAAPVSRLSRPGPHRRPYSLFGFKIDGYISSAKLRRM</sequence>
<evidence type="ECO:0000256" key="1">
    <source>
        <dbReference type="SAM" id="MobiDB-lite"/>
    </source>
</evidence>
<accession>A0A267DEK3</accession>
<dbReference type="AlphaFoldDB" id="A0A267DEK3"/>
<feature type="compositionally biased region" description="Basic residues" evidence="1">
    <location>
        <begin position="748"/>
        <end position="763"/>
    </location>
</feature>
<keyword evidence="2" id="KW-0732">Signal</keyword>